<evidence type="ECO:0000256" key="1">
    <source>
        <dbReference type="SAM" id="MobiDB-lite"/>
    </source>
</evidence>
<dbReference type="STRING" id="1036808.A0A0C3E178"/>
<accession>A0A0C3E178</accession>
<protein>
    <submittedName>
        <fullName evidence="2">Uncharacterized protein</fullName>
    </submittedName>
</protein>
<dbReference type="EMBL" id="KN822044">
    <property type="protein sequence ID" value="KIM62269.1"/>
    <property type="molecule type" value="Genomic_DNA"/>
</dbReference>
<dbReference type="AlphaFoldDB" id="A0A0C3E178"/>
<organism evidence="2 3">
    <name type="scientific">Scleroderma citrinum Foug A</name>
    <dbReference type="NCBI Taxonomy" id="1036808"/>
    <lineage>
        <taxon>Eukaryota</taxon>
        <taxon>Fungi</taxon>
        <taxon>Dikarya</taxon>
        <taxon>Basidiomycota</taxon>
        <taxon>Agaricomycotina</taxon>
        <taxon>Agaricomycetes</taxon>
        <taxon>Agaricomycetidae</taxon>
        <taxon>Boletales</taxon>
        <taxon>Sclerodermatineae</taxon>
        <taxon>Sclerodermataceae</taxon>
        <taxon>Scleroderma</taxon>
    </lineage>
</organism>
<name>A0A0C3E178_9AGAM</name>
<dbReference type="Proteomes" id="UP000053989">
    <property type="component" value="Unassembled WGS sequence"/>
</dbReference>
<sequence>MSAPSKSNTPTATNTTWSKDWVEAATPELNPGMDDEDEVVIVKQGEHKWHNQSKAEQAQIEAEEKKVAEEEAAKKRAAEVAAKQQESMADASKKRAREELEARPSGSGNAEVGGTGACCMHCEKAKAKCLKEKCEWSEMRSAGARKGKGKEPEKLVAVSLCGGKKHKRLKKAAAKDVNDNKIEEVTGPLKGKGKERARSGSGSRNMEWIIEGLDWLVVAVERLTEGVRVMTVAHKSVAQSVYHAGVIMEQILHEYKLFLILVSRPGLLRSY</sequence>
<dbReference type="HOGENOM" id="CLU_066285_0_0_1"/>
<evidence type="ECO:0000313" key="3">
    <source>
        <dbReference type="Proteomes" id="UP000053989"/>
    </source>
</evidence>
<evidence type="ECO:0000313" key="2">
    <source>
        <dbReference type="EMBL" id="KIM62269.1"/>
    </source>
</evidence>
<reference evidence="2 3" key="1">
    <citation type="submission" date="2014-04" db="EMBL/GenBank/DDBJ databases">
        <authorList>
            <consortium name="DOE Joint Genome Institute"/>
            <person name="Kuo A."/>
            <person name="Kohler A."/>
            <person name="Nagy L.G."/>
            <person name="Floudas D."/>
            <person name="Copeland A."/>
            <person name="Barry K.W."/>
            <person name="Cichocki N."/>
            <person name="Veneault-Fourrey C."/>
            <person name="LaButti K."/>
            <person name="Lindquist E.A."/>
            <person name="Lipzen A."/>
            <person name="Lundell T."/>
            <person name="Morin E."/>
            <person name="Murat C."/>
            <person name="Sun H."/>
            <person name="Tunlid A."/>
            <person name="Henrissat B."/>
            <person name="Grigoriev I.V."/>
            <person name="Hibbett D.S."/>
            <person name="Martin F."/>
            <person name="Nordberg H.P."/>
            <person name="Cantor M.N."/>
            <person name="Hua S.X."/>
        </authorList>
    </citation>
    <scope>NUCLEOTIDE SEQUENCE [LARGE SCALE GENOMIC DNA]</scope>
    <source>
        <strain evidence="2 3">Foug A</strain>
    </source>
</reference>
<feature type="compositionally biased region" description="Basic and acidic residues" evidence="1">
    <location>
        <begin position="91"/>
        <end position="102"/>
    </location>
</feature>
<dbReference type="InParanoid" id="A0A0C3E178"/>
<keyword evidence="3" id="KW-1185">Reference proteome</keyword>
<reference evidence="3" key="2">
    <citation type="submission" date="2015-01" db="EMBL/GenBank/DDBJ databases">
        <title>Evolutionary Origins and Diversification of the Mycorrhizal Mutualists.</title>
        <authorList>
            <consortium name="DOE Joint Genome Institute"/>
            <consortium name="Mycorrhizal Genomics Consortium"/>
            <person name="Kohler A."/>
            <person name="Kuo A."/>
            <person name="Nagy L.G."/>
            <person name="Floudas D."/>
            <person name="Copeland A."/>
            <person name="Barry K.W."/>
            <person name="Cichocki N."/>
            <person name="Veneault-Fourrey C."/>
            <person name="LaButti K."/>
            <person name="Lindquist E.A."/>
            <person name="Lipzen A."/>
            <person name="Lundell T."/>
            <person name="Morin E."/>
            <person name="Murat C."/>
            <person name="Riley R."/>
            <person name="Ohm R."/>
            <person name="Sun H."/>
            <person name="Tunlid A."/>
            <person name="Henrissat B."/>
            <person name="Grigoriev I.V."/>
            <person name="Hibbett D.S."/>
            <person name="Martin F."/>
        </authorList>
    </citation>
    <scope>NUCLEOTIDE SEQUENCE [LARGE SCALE GENOMIC DNA]</scope>
    <source>
        <strain evidence="3">Foug A</strain>
    </source>
</reference>
<feature type="compositionally biased region" description="Polar residues" evidence="1">
    <location>
        <begin position="1"/>
        <end position="18"/>
    </location>
</feature>
<gene>
    <name evidence="2" type="ORF">SCLCIDRAFT_25202</name>
</gene>
<feature type="region of interest" description="Disordered" evidence="1">
    <location>
        <begin position="1"/>
        <end position="114"/>
    </location>
</feature>
<proteinExistence type="predicted"/>
<feature type="compositionally biased region" description="Basic and acidic residues" evidence="1">
    <location>
        <begin position="62"/>
        <end position="78"/>
    </location>
</feature>